<dbReference type="AlphaFoldDB" id="A0A4Y7Q7B0"/>
<feature type="transmembrane region" description="Helical" evidence="6">
    <location>
        <begin position="74"/>
        <end position="98"/>
    </location>
</feature>
<feature type="transmembrane region" description="Helical" evidence="6">
    <location>
        <begin position="110"/>
        <end position="130"/>
    </location>
</feature>
<feature type="transmembrane region" description="Helical" evidence="6">
    <location>
        <begin position="567"/>
        <end position="589"/>
    </location>
</feature>
<organism evidence="7 8">
    <name type="scientific">Rickenella mellea</name>
    <dbReference type="NCBI Taxonomy" id="50990"/>
    <lineage>
        <taxon>Eukaryota</taxon>
        <taxon>Fungi</taxon>
        <taxon>Dikarya</taxon>
        <taxon>Basidiomycota</taxon>
        <taxon>Agaricomycotina</taxon>
        <taxon>Agaricomycetes</taxon>
        <taxon>Hymenochaetales</taxon>
        <taxon>Rickenellaceae</taxon>
        <taxon>Rickenella</taxon>
    </lineage>
</organism>
<feature type="transmembrane region" description="Helical" evidence="6">
    <location>
        <begin position="51"/>
        <end position="68"/>
    </location>
</feature>
<keyword evidence="8" id="KW-1185">Reference proteome</keyword>
<evidence type="ECO:0000256" key="3">
    <source>
        <dbReference type="ARBA" id="ARBA00022989"/>
    </source>
</evidence>
<feature type="transmembrane region" description="Helical" evidence="6">
    <location>
        <begin position="494"/>
        <end position="517"/>
    </location>
</feature>
<protein>
    <recommendedName>
        <fullName evidence="9">Auxin efflux carrier</fullName>
    </recommendedName>
</protein>
<evidence type="ECO:0000256" key="1">
    <source>
        <dbReference type="ARBA" id="ARBA00004141"/>
    </source>
</evidence>
<accession>A0A4Y7Q7B0</accession>
<evidence type="ECO:0000256" key="2">
    <source>
        <dbReference type="ARBA" id="ARBA00022692"/>
    </source>
</evidence>
<feature type="compositionally biased region" description="Acidic residues" evidence="5">
    <location>
        <begin position="298"/>
        <end position="310"/>
    </location>
</feature>
<feature type="transmembrane region" description="Helical" evidence="6">
    <location>
        <begin position="350"/>
        <end position="368"/>
    </location>
</feature>
<comment type="subcellular location">
    <subcellularLocation>
        <location evidence="1">Membrane</location>
        <topology evidence="1">Multi-pass membrane protein</topology>
    </subcellularLocation>
</comment>
<dbReference type="InterPro" id="IPR004776">
    <property type="entry name" value="Mem_transp_PIN-like"/>
</dbReference>
<dbReference type="PANTHER" id="PTHR31794">
    <property type="entry name" value="AUXIN EFFLUX TRANSPORTER FAMILY PROTEIN (EUROFUNG)"/>
    <property type="match status" value="1"/>
</dbReference>
<feature type="non-terminal residue" evidence="7">
    <location>
        <position position="1"/>
    </location>
</feature>
<dbReference type="EMBL" id="ML170173">
    <property type="protein sequence ID" value="TDL22730.1"/>
    <property type="molecule type" value="Genomic_DNA"/>
</dbReference>
<dbReference type="Pfam" id="PF03547">
    <property type="entry name" value="Mem_trans"/>
    <property type="match status" value="1"/>
</dbReference>
<reference evidence="7 8" key="1">
    <citation type="submission" date="2018-06" db="EMBL/GenBank/DDBJ databases">
        <title>A transcriptomic atlas of mushroom development highlights an independent origin of complex multicellularity.</title>
        <authorList>
            <consortium name="DOE Joint Genome Institute"/>
            <person name="Krizsan K."/>
            <person name="Almasi E."/>
            <person name="Merenyi Z."/>
            <person name="Sahu N."/>
            <person name="Viragh M."/>
            <person name="Koszo T."/>
            <person name="Mondo S."/>
            <person name="Kiss B."/>
            <person name="Balint B."/>
            <person name="Kues U."/>
            <person name="Barry K."/>
            <person name="Hegedus J.C."/>
            <person name="Henrissat B."/>
            <person name="Johnson J."/>
            <person name="Lipzen A."/>
            <person name="Ohm R."/>
            <person name="Nagy I."/>
            <person name="Pangilinan J."/>
            <person name="Yan J."/>
            <person name="Xiong Y."/>
            <person name="Grigoriev I.V."/>
            <person name="Hibbett D.S."/>
            <person name="Nagy L.G."/>
        </authorList>
    </citation>
    <scope>NUCLEOTIDE SEQUENCE [LARGE SCALE GENOMIC DNA]</scope>
    <source>
        <strain evidence="7 8">SZMC22713</strain>
    </source>
</reference>
<dbReference type="OrthoDB" id="2499604at2759"/>
<gene>
    <name evidence="7" type="ORF">BD410DRAFT_788025</name>
</gene>
<evidence type="ECO:0000313" key="8">
    <source>
        <dbReference type="Proteomes" id="UP000294933"/>
    </source>
</evidence>
<feature type="transmembrane region" description="Helical" evidence="6">
    <location>
        <begin position="150"/>
        <end position="168"/>
    </location>
</feature>
<feature type="transmembrane region" description="Helical" evidence="6">
    <location>
        <begin position="6"/>
        <end position="30"/>
    </location>
</feature>
<dbReference type="STRING" id="50990.A0A4Y7Q7B0"/>
<feature type="compositionally biased region" description="Low complexity" evidence="5">
    <location>
        <begin position="285"/>
        <end position="297"/>
    </location>
</feature>
<keyword evidence="3 6" id="KW-1133">Transmembrane helix</keyword>
<dbReference type="GO" id="GO:0016020">
    <property type="term" value="C:membrane"/>
    <property type="evidence" value="ECO:0007669"/>
    <property type="project" value="UniProtKB-SubCell"/>
</dbReference>
<dbReference type="GO" id="GO:0055085">
    <property type="term" value="P:transmembrane transport"/>
    <property type="evidence" value="ECO:0007669"/>
    <property type="project" value="InterPro"/>
</dbReference>
<feature type="transmembrane region" description="Helical" evidence="6">
    <location>
        <begin position="529"/>
        <end position="547"/>
    </location>
</feature>
<dbReference type="PANTHER" id="PTHR31794:SF2">
    <property type="entry name" value="AUXIN EFFLUX TRANSPORTER FAMILY PROTEIN (EUROFUNG)"/>
    <property type="match status" value="1"/>
</dbReference>
<dbReference type="VEuPathDB" id="FungiDB:BD410DRAFT_788025"/>
<keyword evidence="4 6" id="KW-0472">Membrane</keyword>
<evidence type="ECO:0000256" key="4">
    <source>
        <dbReference type="ARBA" id="ARBA00023136"/>
    </source>
</evidence>
<evidence type="ECO:0008006" key="9">
    <source>
        <dbReference type="Google" id="ProtNLM"/>
    </source>
</evidence>
<evidence type="ECO:0000256" key="6">
    <source>
        <dbReference type="SAM" id="Phobius"/>
    </source>
</evidence>
<dbReference type="Proteomes" id="UP000294933">
    <property type="component" value="Unassembled WGS sequence"/>
</dbReference>
<proteinExistence type="predicted"/>
<dbReference type="GO" id="GO:0005783">
    <property type="term" value="C:endoplasmic reticulum"/>
    <property type="evidence" value="ECO:0007669"/>
    <property type="project" value="TreeGrafter"/>
</dbReference>
<feature type="transmembrane region" description="Helical" evidence="6">
    <location>
        <begin position="380"/>
        <end position="404"/>
    </location>
</feature>
<evidence type="ECO:0000313" key="7">
    <source>
        <dbReference type="EMBL" id="TDL22730.1"/>
    </source>
</evidence>
<keyword evidence="2 6" id="KW-0812">Transmembrane</keyword>
<evidence type="ECO:0000256" key="5">
    <source>
        <dbReference type="SAM" id="MobiDB-lite"/>
    </source>
</evidence>
<feature type="compositionally biased region" description="Polar residues" evidence="5">
    <location>
        <begin position="243"/>
        <end position="252"/>
    </location>
</feature>
<name>A0A4Y7Q7B0_9AGAM</name>
<sequence>TTMTPVFILLQTVFLSIVEVFLLCLAGYLLARRGILDKKTQKQINRLNVSLFTPSLLFSKVAFFLSPAKLRELWIIPIVFVVVTAVSMAVSFSLGWLFRLKRSQRSFAMAAAMFMNSNSLPIALMQSLVVTVDGLKWDDDDTKSAMLGRALTYLVLYSTMGMVLRWSYGVHLLSQADPDGEGEISTDEHYRTEAETSPLLPNSEGVHFEPIPYENESSPPATLRHIPSITTTATMEGDADESILTNSPSLHRQPSIPIITPPKRRPTNHLNTESANRVFFSFPNTPSRPTARSPASSDDNDSDSEHDDELPTPLYQRRRAPTTPTSTALHSFFRRTWTRIRHILRTLNEFMTVPLWAALASLIVALTPPLQHILKDHSSAVTGALTAAGNCSIPLTLVVLGAYFHVPPKSTSSTDGDVAGGRGGGLLPQTNGHPNGYGRREISTASDSEMSLVGSVRNMFNMKLSRINMNRHNSTASTATTASQAVRRGETRTVAIAVLSRMVIVPALLIPLMALSAKYDIPSVFDDPVFVVSIVLLISSPPALTLAQITQAASGDAFERLISRTVFWAYCIVTPPATIIYVVIGLLLAKL</sequence>
<feature type="region of interest" description="Disordered" evidence="5">
    <location>
        <begin position="242"/>
        <end position="327"/>
    </location>
</feature>